<organism evidence="4 5">
    <name type="scientific">Variovorax guangxiensis</name>
    <dbReference type="NCBI Taxonomy" id="1775474"/>
    <lineage>
        <taxon>Bacteria</taxon>
        <taxon>Pseudomonadati</taxon>
        <taxon>Pseudomonadota</taxon>
        <taxon>Betaproteobacteria</taxon>
        <taxon>Burkholderiales</taxon>
        <taxon>Comamonadaceae</taxon>
        <taxon>Variovorax</taxon>
    </lineage>
</organism>
<dbReference type="PANTHER" id="PTHR43877">
    <property type="entry name" value="AMINOALKYLPHOSPHONATE N-ACETYLTRANSFERASE-RELATED-RELATED"/>
    <property type="match status" value="1"/>
</dbReference>
<dbReference type="OrthoDB" id="8595358at2"/>
<dbReference type="Pfam" id="PF00583">
    <property type="entry name" value="Acetyltransf_1"/>
    <property type="match status" value="1"/>
</dbReference>
<comment type="caution">
    <text evidence="4">The sequence shown here is derived from an EMBL/GenBank/DDBJ whole genome shotgun (WGS) entry which is preliminary data.</text>
</comment>
<dbReference type="Proteomes" id="UP000319212">
    <property type="component" value="Unassembled WGS sequence"/>
</dbReference>
<dbReference type="AlphaFoldDB" id="A0A502E0F8"/>
<name>A0A502E0F8_9BURK</name>
<dbReference type="RefSeq" id="WP_140837885.1">
    <property type="nucleotide sequence ID" value="NZ_RCZI01000001.1"/>
</dbReference>
<keyword evidence="2" id="KW-0012">Acyltransferase</keyword>
<reference evidence="4 5" key="1">
    <citation type="journal article" date="2019" name="Environ. Microbiol.">
        <title>Species interactions and distinct microbial communities in high Arctic permafrost affected cryosols are associated with the CH4 and CO2 gas fluxes.</title>
        <authorList>
            <person name="Altshuler I."/>
            <person name="Hamel J."/>
            <person name="Turney S."/>
            <person name="Magnuson E."/>
            <person name="Levesque R."/>
            <person name="Greer C."/>
            <person name="Whyte L.G."/>
        </authorList>
    </citation>
    <scope>NUCLEOTIDE SEQUENCE [LARGE SCALE GENOMIC DNA]</scope>
    <source>
        <strain evidence="4 5">S06.C</strain>
    </source>
</reference>
<dbReference type="CDD" id="cd04301">
    <property type="entry name" value="NAT_SF"/>
    <property type="match status" value="1"/>
</dbReference>
<gene>
    <name evidence="4" type="ORF">EAH82_00435</name>
</gene>
<evidence type="ECO:0000313" key="4">
    <source>
        <dbReference type="EMBL" id="TPG30011.1"/>
    </source>
</evidence>
<dbReference type="GO" id="GO:0016747">
    <property type="term" value="F:acyltransferase activity, transferring groups other than amino-acyl groups"/>
    <property type="evidence" value="ECO:0007669"/>
    <property type="project" value="InterPro"/>
</dbReference>
<evidence type="ECO:0000259" key="3">
    <source>
        <dbReference type="PROSITE" id="PS51186"/>
    </source>
</evidence>
<keyword evidence="1 4" id="KW-0808">Transferase</keyword>
<dbReference type="InterPro" id="IPR050832">
    <property type="entry name" value="Bact_Acetyltransf"/>
</dbReference>
<dbReference type="Gene3D" id="3.40.630.30">
    <property type="match status" value="1"/>
</dbReference>
<evidence type="ECO:0000313" key="5">
    <source>
        <dbReference type="Proteomes" id="UP000319212"/>
    </source>
</evidence>
<proteinExistence type="predicted"/>
<dbReference type="InterPro" id="IPR016181">
    <property type="entry name" value="Acyl_CoA_acyltransferase"/>
</dbReference>
<dbReference type="PROSITE" id="PS51186">
    <property type="entry name" value="GNAT"/>
    <property type="match status" value="1"/>
</dbReference>
<feature type="domain" description="N-acetyltransferase" evidence="3">
    <location>
        <begin position="4"/>
        <end position="172"/>
    </location>
</feature>
<protein>
    <submittedName>
        <fullName evidence="4">GNAT family N-acetyltransferase</fullName>
    </submittedName>
</protein>
<evidence type="ECO:0000256" key="2">
    <source>
        <dbReference type="ARBA" id="ARBA00023315"/>
    </source>
</evidence>
<accession>A0A502E0F8</accession>
<dbReference type="SUPFAM" id="SSF55729">
    <property type="entry name" value="Acyl-CoA N-acyltransferases (Nat)"/>
    <property type="match status" value="1"/>
</dbReference>
<evidence type="ECO:0000256" key="1">
    <source>
        <dbReference type="ARBA" id="ARBA00022679"/>
    </source>
</evidence>
<dbReference type="EMBL" id="RCZI01000001">
    <property type="protein sequence ID" value="TPG30011.1"/>
    <property type="molecule type" value="Genomic_DNA"/>
</dbReference>
<dbReference type="InterPro" id="IPR000182">
    <property type="entry name" value="GNAT_dom"/>
</dbReference>
<sequence length="172" mass="19290">MSHYEVRPATMRDAKAIAEIHAAAARAAYKDLLPEEELRALAPATREAKWREAIEFSEPQVQVAVLGDEVVGFVGYDRSRDPKTPSTTGEIWAIYLKPEHWDKGAGVALWDAAREGLDEEGCTTVTIWVPLRNERAMRFHELAGFKREMKTAKTTAIGTVKIEEIRLKRSVA</sequence>